<gene>
    <name evidence="1" type="ORF">CEN91_40</name>
</gene>
<dbReference type="Proteomes" id="UP000315589">
    <property type="component" value="Unassembled WGS sequence"/>
</dbReference>
<evidence type="ECO:0000313" key="2">
    <source>
        <dbReference type="Proteomes" id="UP000315589"/>
    </source>
</evidence>
<proteinExistence type="predicted"/>
<sequence>MNTQTIRSPKISLTLQEARKLFILSNRLVDLSEEILENQAAYNPEFLKGLKLSIRQAKQGNTTEISSIMDLI</sequence>
<organism evidence="1 2">
    <name type="scientific">Candidatus Berkelbacteria bacterium Licking1014_85</name>
    <dbReference type="NCBI Taxonomy" id="2017148"/>
    <lineage>
        <taxon>Bacteria</taxon>
        <taxon>Candidatus Berkelbacteria</taxon>
    </lineage>
</organism>
<evidence type="ECO:0000313" key="1">
    <source>
        <dbReference type="EMBL" id="TSC94057.1"/>
    </source>
</evidence>
<reference evidence="1 2" key="1">
    <citation type="submission" date="2017-07" db="EMBL/GenBank/DDBJ databases">
        <title>Mechanisms for carbon and nitrogen cycling indicate functional differentiation within the Candidate Phyla Radiation.</title>
        <authorList>
            <person name="Danczak R.E."/>
            <person name="Johnston M.D."/>
            <person name="Kenah C."/>
            <person name="Slattery M."/>
            <person name="Wrighton K.C."/>
            <person name="Wilkins M.J."/>
        </authorList>
    </citation>
    <scope>NUCLEOTIDE SEQUENCE [LARGE SCALE GENOMIC DNA]</scope>
    <source>
        <strain evidence="1">Licking1014_85</strain>
    </source>
</reference>
<dbReference type="EMBL" id="VMGI01000003">
    <property type="protein sequence ID" value="TSC94057.1"/>
    <property type="molecule type" value="Genomic_DNA"/>
</dbReference>
<dbReference type="AlphaFoldDB" id="A0A554LMG2"/>
<comment type="caution">
    <text evidence="1">The sequence shown here is derived from an EMBL/GenBank/DDBJ whole genome shotgun (WGS) entry which is preliminary data.</text>
</comment>
<accession>A0A554LMG2</accession>
<name>A0A554LMG2_9BACT</name>
<protein>
    <submittedName>
        <fullName evidence="1">Uncharacterized protein</fullName>
    </submittedName>
</protein>